<keyword evidence="2" id="KW-0067">ATP-binding</keyword>
<dbReference type="InterPro" id="IPR038718">
    <property type="entry name" value="SNF2-like_sf"/>
</dbReference>
<protein>
    <submittedName>
        <fullName evidence="4">SNF2-related protein</fullName>
    </submittedName>
</protein>
<evidence type="ECO:0000256" key="2">
    <source>
        <dbReference type="ARBA" id="ARBA00022806"/>
    </source>
</evidence>
<evidence type="ECO:0000313" key="5">
    <source>
        <dbReference type="Proteomes" id="UP001569428"/>
    </source>
</evidence>
<name>A0ABV4NU66_9GAMM</name>
<evidence type="ECO:0000313" key="4">
    <source>
        <dbReference type="EMBL" id="MFA0809304.1"/>
    </source>
</evidence>
<dbReference type="InterPro" id="IPR027417">
    <property type="entry name" value="P-loop_NTPase"/>
</dbReference>
<evidence type="ECO:0000256" key="1">
    <source>
        <dbReference type="ARBA" id="ARBA00022801"/>
    </source>
</evidence>
<dbReference type="Gene3D" id="3.40.50.10810">
    <property type="entry name" value="Tandem AAA-ATPase domain"/>
    <property type="match status" value="1"/>
</dbReference>
<dbReference type="SUPFAM" id="SSF52540">
    <property type="entry name" value="P-loop containing nucleoside triphosphate hydrolases"/>
    <property type="match status" value="2"/>
</dbReference>
<accession>A0ABV4NU66</accession>
<dbReference type="Proteomes" id="UP001569428">
    <property type="component" value="Unassembled WGS sequence"/>
</dbReference>
<keyword evidence="5" id="KW-1185">Reference proteome</keyword>
<reference evidence="4 5" key="1">
    <citation type="submission" date="2024-08" db="EMBL/GenBank/DDBJ databases">
        <authorList>
            <person name="Ishaq N."/>
        </authorList>
    </citation>
    <scope>NUCLEOTIDE SEQUENCE [LARGE SCALE GENOMIC DNA]</scope>
    <source>
        <strain evidence="4 5">DSM 18651</strain>
    </source>
</reference>
<dbReference type="InterPro" id="IPR014001">
    <property type="entry name" value="Helicase_ATP-bd"/>
</dbReference>
<gene>
    <name evidence="4" type="ORF">ACCI49_00110</name>
</gene>
<sequence length="585" mass="65518">MTSRTYGNLFFSSESGHWIIDKLEPHVALRFKQLFPRVPKHSSGPFNLNANVDTAADLQWFLKRYPLCVRGDDADLLEGHASAFYAEQAEAERILLPEWEPTIRPGLLPGERHRNYQLQALDFIDRVRQLLLVDDIGLGKTYEGLGVALLTNALPQIIVVEPHNQIQWIQKASSFINLRVHAAKGTRPYDLPNADIYIFKYTQLAGWVDVLTTGWLQSIVFDEIQNLRNGASSAKGQAASEIIQTIDIRVGLSATPLYNFGIEIFNIIDCFIKPGLLGSRQDFLREWCTDSDGRRGIVQDPDALGTYLRESLVFLRRTKADVGQEAKQVAPHIEWVEADQDGVKESEELAEQLAIRTLNSGFAEAGRAAREFDLRLRELTGIAKAKATAGYVRMLIETGTPVLLFGWHREVYRIWAKELADLNPLFYTGTESPTQKEKAKKDFIEGKSDLLIMSLRSGAGADGIQHRCSTAVFGEFDWSPEIHKQCIGRLDRDGQLYEVFAFYVATNFGSDPHLIDVLGLKAGQSRGIKDPGMKEKVYQADVNRIKNLARDYLKLRGCALPDVDALSNASNDGMELPAKDQLALI</sequence>
<dbReference type="EMBL" id="JBGMEK010000001">
    <property type="protein sequence ID" value="MFA0809304.1"/>
    <property type="molecule type" value="Genomic_DNA"/>
</dbReference>
<keyword evidence="2" id="KW-0347">Helicase</keyword>
<feature type="domain" description="Helicase ATP-binding" evidence="3">
    <location>
        <begin position="108"/>
        <end position="287"/>
    </location>
</feature>
<organism evidence="4 5">
    <name type="scientific">Microbulbifer epialgicus</name>
    <dbReference type="NCBI Taxonomy" id="393907"/>
    <lineage>
        <taxon>Bacteria</taxon>
        <taxon>Pseudomonadati</taxon>
        <taxon>Pseudomonadota</taxon>
        <taxon>Gammaproteobacteria</taxon>
        <taxon>Cellvibrionales</taxon>
        <taxon>Microbulbiferaceae</taxon>
        <taxon>Microbulbifer</taxon>
    </lineage>
</organism>
<dbReference type="PANTHER" id="PTHR45766:SF6">
    <property type="entry name" value="SWI_SNF-RELATED MATRIX-ASSOCIATED ACTIN-DEPENDENT REGULATOR OF CHROMATIN SUBFAMILY A-LIKE PROTEIN 1"/>
    <property type="match status" value="1"/>
</dbReference>
<dbReference type="InterPro" id="IPR000330">
    <property type="entry name" value="SNF2_N"/>
</dbReference>
<dbReference type="Gene3D" id="3.40.50.300">
    <property type="entry name" value="P-loop containing nucleotide triphosphate hydrolases"/>
    <property type="match status" value="1"/>
</dbReference>
<evidence type="ECO:0000259" key="3">
    <source>
        <dbReference type="SMART" id="SM00487"/>
    </source>
</evidence>
<keyword evidence="1" id="KW-0378">Hydrolase</keyword>
<dbReference type="Pfam" id="PF00176">
    <property type="entry name" value="SNF2-rel_dom"/>
    <property type="match status" value="1"/>
</dbReference>
<dbReference type="CDD" id="cd18793">
    <property type="entry name" value="SF2_C_SNF"/>
    <property type="match status" value="1"/>
</dbReference>
<dbReference type="PANTHER" id="PTHR45766">
    <property type="entry name" value="DNA ANNEALING HELICASE AND ENDONUCLEASE ZRANB3 FAMILY MEMBER"/>
    <property type="match status" value="1"/>
</dbReference>
<dbReference type="SMART" id="SM00487">
    <property type="entry name" value="DEXDc"/>
    <property type="match status" value="1"/>
</dbReference>
<dbReference type="RefSeq" id="WP_371836925.1">
    <property type="nucleotide sequence ID" value="NZ_JBGMEK010000001.1"/>
</dbReference>
<comment type="caution">
    <text evidence="4">The sequence shown here is derived from an EMBL/GenBank/DDBJ whole genome shotgun (WGS) entry which is preliminary data.</text>
</comment>
<dbReference type="InterPro" id="IPR049730">
    <property type="entry name" value="SNF2/RAD54-like_C"/>
</dbReference>
<proteinExistence type="predicted"/>
<keyword evidence="2" id="KW-0547">Nucleotide-binding</keyword>